<feature type="binding site" evidence="9">
    <location>
        <position position="190"/>
    </location>
    <ligand>
        <name>Mn(2+)</name>
        <dbReference type="ChEBI" id="CHEBI:29035"/>
        <label>2</label>
    </ligand>
</feature>
<dbReference type="Proteomes" id="UP000000253">
    <property type="component" value="Chromosome"/>
</dbReference>
<dbReference type="Pfam" id="PF00149">
    <property type="entry name" value="Metallophos"/>
    <property type="match status" value="1"/>
</dbReference>
<feature type="binding site" evidence="9">
    <location>
        <position position="161"/>
    </location>
    <ligand>
        <name>Mn(2+)</name>
        <dbReference type="ChEBI" id="CHEBI:29035"/>
        <label>2</label>
    </ligand>
</feature>
<dbReference type="InterPro" id="IPR004843">
    <property type="entry name" value="Calcineurin-like_PHP"/>
</dbReference>
<dbReference type="InterPro" id="IPR041796">
    <property type="entry name" value="Mre11_N"/>
</dbReference>
<evidence type="ECO:0000256" key="5">
    <source>
        <dbReference type="ARBA" id="ARBA00022801"/>
    </source>
</evidence>
<evidence type="ECO:0000256" key="3">
    <source>
        <dbReference type="ARBA" id="ARBA00022759"/>
    </source>
</evidence>
<keyword evidence="7 9" id="KW-0234">DNA repair</keyword>
<keyword evidence="8 9" id="KW-0464">Manganese</keyword>
<dbReference type="InterPro" id="IPR029052">
    <property type="entry name" value="Metallo-depent_PP-like"/>
</dbReference>
<keyword evidence="6 9" id="KW-0269">Exonuclease</keyword>
<feature type="binding site" evidence="9">
    <location>
        <position position="10"/>
    </location>
    <ligand>
        <name>Mn(2+)</name>
        <dbReference type="ChEBI" id="CHEBI:29035"/>
        <label>1</label>
    </ligand>
</feature>
<keyword evidence="4 9" id="KW-0227">DNA damage</keyword>
<evidence type="ECO:0000259" key="10">
    <source>
        <dbReference type="Pfam" id="PF00149"/>
    </source>
</evidence>
<comment type="activity regulation">
    <text evidence="9">Nuclease activity is regulated by Rad50.</text>
</comment>
<dbReference type="EC" id="3.1.-.-" evidence="9"/>
<dbReference type="STRING" id="402880.MmarC5_0238"/>
<evidence type="ECO:0000256" key="1">
    <source>
        <dbReference type="ARBA" id="ARBA00022722"/>
    </source>
</evidence>
<reference evidence="11 12" key="1">
    <citation type="submission" date="2007-03" db="EMBL/GenBank/DDBJ databases">
        <title>Complete sequence of chromosome of Methanococcus maripaludis C5.</title>
        <authorList>
            <consortium name="US DOE Joint Genome Institute"/>
            <person name="Copeland A."/>
            <person name="Lucas S."/>
            <person name="Lapidus A."/>
            <person name="Barry K."/>
            <person name="Glavina del Rio T."/>
            <person name="Dalin E."/>
            <person name="Tice H."/>
            <person name="Pitluck S."/>
            <person name="Chertkov O."/>
            <person name="Brettin T."/>
            <person name="Bruce D."/>
            <person name="Han C."/>
            <person name="Detter J.C."/>
            <person name="Schmutz J."/>
            <person name="Larimer F."/>
            <person name="Land M."/>
            <person name="Hauser L."/>
            <person name="Kyrpides N."/>
            <person name="Mikhailova N."/>
            <person name="Sieprawska-Lupa M."/>
            <person name="Whitman W.B."/>
            <person name="Richardson P."/>
        </authorList>
    </citation>
    <scope>NUCLEOTIDE SEQUENCE [LARGE SCALE GENOMIC DNA]</scope>
    <source>
        <strain evidence="12">C5 / ATCC BAA-1333</strain>
    </source>
</reference>
<dbReference type="RefSeq" id="WP_011868011.1">
    <property type="nucleotide sequence ID" value="NC_009135.1"/>
</dbReference>
<feature type="binding site" evidence="9">
    <location>
        <position position="49"/>
    </location>
    <ligand>
        <name>Mn(2+)</name>
        <dbReference type="ChEBI" id="CHEBI:29035"/>
        <label>1</label>
    </ligand>
</feature>
<gene>
    <name evidence="9" type="primary">mre11</name>
    <name evidence="11" type="ordered locus">MmarC5_0238</name>
</gene>
<dbReference type="InterPro" id="IPR050535">
    <property type="entry name" value="DNA_Repair-Maintenance_Comp"/>
</dbReference>
<comment type="cofactor">
    <cofactor evidence="9">
        <name>Mn(2+)</name>
        <dbReference type="ChEBI" id="CHEBI:29035"/>
    </cofactor>
    <text evidence="9">Binds 2 manganese ions per subunit.</text>
</comment>
<dbReference type="InterPro" id="IPR032885">
    <property type="entry name" value="Mre11_archaea-type"/>
</dbReference>
<proteinExistence type="inferred from homology"/>
<evidence type="ECO:0000313" key="11">
    <source>
        <dbReference type="EMBL" id="ABO34554.1"/>
    </source>
</evidence>
<feature type="active site" description="Proton donor" evidence="9">
    <location>
        <position position="85"/>
    </location>
</feature>
<dbReference type="GO" id="GO:0004519">
    <property type="term" value="F:endonuclease activity"/>
    <property type="evidence" value="ECO:0007669"/>
    <property type="project" value="UniProtKB-UniRule"/>
</dbReference>
<dbReference type="GO" id="GO:0000403">
    <property type="term" value="F:Y-form DNA binding"/>
    <property type="evidence" value="ECO:0007669"/>
    <property type="project" value="UniProtKB-UniRule"/>
</dbReference>
<name>A4FWH9_METM5</name>
<comment type="similarity">
    <text evidence="9">Belongs to the MRE11/RAD32 family.</text>
</comment>
<sequence length="380" mass="44410">MQFVHMADNHLGYRQYNLDERENDIYESFLECIDKIIEIRPDFVIHSGDLFESPQPPVNAIRCTMEGFLKLKEKNIPIYLIHGNHDIPKSQQKGKPFGILKKILGNSLLTFGKNKSHVFNNEVFIGGIEYVSQNKIPKTYEDLEKISFDSKNYKKKILLFHQSVNPFIPQSFEMQVTDFPEDFNYIAGGHIHQRALKPINEGNSVFSYAGSTDIMSVSEVKDYKQNGKGFYLGDLSGDFDINSIQKIDVECRNFLIDKRIKNENDYEKIIKELQNIQNEKKKPVLYCDIVENLFNSFNDEITDLTLYKRISRIDENLEESFNINESSIEEIFQEYIKNKEMDVNFVYGLYKKLLENDEDSLLYVNDYFKGNYYGGAFDDY</sequence>
<feature type="binding site" evidence="9">
    <location>
        <position position="8"/>
    </location>
    <ligand>
        <name>Mn(2+)</name>
        <dbReference type="ChEBI" id="CHEBI:29035"/>
        <label>1</label>
    </ligand>
</feature>
<protein>
    <recommendedName>
        <fullName evidence="9">DNA double-strand break repair protein Mre11</fullName>
        <ecNumber evidence="9">3.1.-.-</ecNumber>
    </recommendedName>
</protein>
<keyword evidence="5 9" id="KW-0378">Hydrolase</keyword>
<evidence type="ECO:0000256" key="8">
    <source>
        <dbReference type="ARBA" id="ARBA00023211"/>
    </source>
</evidence>
<organism evidence="11 12">
    <name type="scientific">Methanococcus maripaludis (strain C5 / ATCC BAA-1333)</name>
    <dbReference type="NCBI Taxonomy" id="402880"/>
    <lineage>
        <taxon>Archaea</taxon>
        <taxon>Methanobacteriati</taxon>
        <taxon>Methanobacteriota</taxon>
        <taxon>Methanomada group</taxon>
        <taxon>Methanococci</taxon>
        <taxon>Methanococcales</taxon>
        <taxon>Methanococcaceae</taxon>
        <taxon>Methanococcus</taxon>
    </lineage>
</organism>
<keyword evidence="1 9" id="KW-0540">Nuclease</keyword>
<dbReference type="HOGENOM" id="CLU_026621_5_2_2"/>
<dbReference type="GO" id="GO:0006302">
    <property type="term" value="P:double-strand break repair"/>
    <property type="evidence" value="ECO:0007669"/>
    <property type="project" value="UniProtKB-UniRule"/>
</dbReference>
<accession>A4FWH9</accession>
<evidence type="ECO:0000256" key="9">
    <source>
        <dbReference type="HAMAP-Rule" id="MF_02044"/>
    </source>
</evidence>
<dbReference type="CDD" id="cd00840">
    <property type="entry name" value="MPP_Mre11_N"/>
    <property type="match status" value="1"/>
</dbReference>
<evidence type="ECO:0000256" key="7">
    <source>
        <dbReference type="ARBA" id="ARBA00023204"/>
    </source>
</evidence>
<dbReference type="GeneID" id="4927689"/>
<feature type="binding site" evidence="9">
    <location>
        <position position="49"/>
    </location>
    <ligand>
        <name>Mn(2+)</name>
        <dbReference type="ChEBI" id="CHEBI:29035"/>
        <label>2</label>
    </ligand>
</feature>
<dbReference type="GO" id="GO:0030145">
    <property type="term" value="F:manganese ion binding"/>
    <property type="evidence" value="ECO:0007669"/>
    <property type="project" value="UniProtKB-UniRule"/>
</dbReference>
<comment type="subunit">
    <text evidence="9">Homodimer. Forms a heterotetramer composed of two Mre11 subunits and two Rad50 subunits.</text>
</comment>
<evidence type="ECO:0000256" key="6">
    <source>
        <dbReference type="ARBA" id="ARBA00022839"/>
    </source>
</evidence>
<evidence type="ECO:0000256" key="4">
    <source>
        <dbReference type="ARBA" id="ARBA00022763"/>
    </source>
</evidence>
<dbReference type="HAMAP" id="MF_02044">
    <property type="entry name" value="Mre11"/>
    <property type="match status" value="1"/>
</dbReference>
<dbReference type="PANTHER" id="PTHR30337:SF0">
    <property type="entry name" value="NUCLEASE SBCCD SUBUNIT D"/>
    <property type="match status" value="1"/>
</dbReference>
<dbReference type="SUPFAM" id="SSF56300">
    <property type="entry name" value="Metallo-dependent phosphatases"/>
    <property type="match status" value="1"/>
</dbReference>
<dbReference type="KEGG" id="mmq:MmarC5_0238"/>
<dbReference type="GO" id="GO:0045027">
    <property type="term" value="F:DNA end binding"/>
    <property type="evidence" value="ECO:0007669"/>
    <property type="project" value="UniProtKB-UniRule"/>
</dbReference>
<dbReference type="AlphaFoldDB" id="A4FWH9"/>
<feature type="binding site" evidence="9">
    <location>
        <position position="192"/>
    </location>
    <ligand>
        <name>Mn(2+)</name>
        <dbReference type="ChEBI" id="CHEBI:29035"/>
        <label>1</label>
    </ligand>
</feature>
<evidence type="ECO:0000313" key="12">
    <source>
        <dbReference type="Proteomes" id="UP000000253"/>
    </source>
</evidence>
<dbReference type="OrthoDB" id="11638at2157"/>
<comment type="function">
    <text evidence="9">Part of the Rad50/Mre11 complex, which is involved in the early steps of DNA double-strand break (DSB) repair. The complex may facilitate opening of the processed DNA ends to aid in the recruitment of HerA and NurA. Mre11 binds to DSB ends and has both double-stranded 3'-5' exonuclease activity and single-stranded endonuclease activity.</text>
</comment>
<dbReference type="eggNOG" id="arCOG00397">
    <property type="taxonomic scope" value="Archaea"/>
</dbReference>
<feature type="binding site" evidence="9">
    <location>
        <position position="84"/>
    </location>
    <ligand>
        <name>Mn(2+)</name>
        <dbReference type="ChEBI" id="CHEBI:29035"/>
        <label>2</label>
    </ligand>
</feature>
<dbReference type="PANTHER" id="PTHR30337">
    <property type="entry name" value="COMPONENT OF ATP-DEPENDENT DSDNA EXONUCLEASE"/>
    <property type="match status" value="1"/>
</dbReference>
<keyword evidence="3 9" id="KW-0255">Endonuclease</keyword>
<feature type="domain" description="Calcineurin-like phosphoesterase" evidence="10">
    <location>
        <begin position="1"/>
        <end position="193"/>
    </location>
</feature>
<dbReference type="Gene3D" id="6.10.10.50">
    <property type="entry name" value="Mre11, C-terminal domain-like"/>
    <property type="match status" value="1"/>
</dbReference>
<dbReference type="GO" id="GO:0008408">
    <property type="term" value="F:3'-5' exonuclease activity"/>
    <property type="evidence" value="ECO:0007669"/>
    <property type="project" value="UniProtKB-UniRule"/>
</dbReference>
<keyword evidence="2 9" id="KW-0479">Metal-binding</keyword>
<evidence type="ECO:0000256" key="2">
    <source>
        <dbReference type="ARBA" id="ARBA00022723"/>
    </source>
</evidence>
<dbReference type="EMBL" id="CP000609">
    <property type="protein sequence ID" value="ABO34554.1"/>
    <property type="molecule type" value="Genomic_DNA"/>
</dbReference>
<dbReference type="Gene3D" id="3.60.21.10">
    <property type="match status" value="1"/>
</dbReference>